<gene>
    <name evidence="1" type="ORF">LHA26_17955</name>
</gene>
<reference evidence="1" key="1">
    <citation type="journal article" date="2022" name="Toxins">
        <title>Genomic Analysis of Sphingopyxis sp. USTB-05 for Biodegrading Cyanobacterial Hepatotoxins.</title>
        <authorList>
            <person name="Liu C."/>
            <person name="Xu Q."/>
            <person name="Zhao Z."/>
            <person name="Zhang H."/>
            <person name="Liu X."/>
            <person name="Yin C."/>
            <person name="Liu Y."/>
            <person name="Yan H."/>
        </authorList>
    </citation>
    <scope>NUCLEOTIDE SEQUENCE</scope>
    <source>
        <strain evidence="1">NBD5</strain>
    </source>
</reference>
<evidence type="ECO:0000313" key="1">
    <source>
        <dbReference type="EMBL" id="USI75051.1"/>
    </source>
</evidence>
<keyword evidence="2" id="KW-1185">Reference proteome</keyword>
<protein>
    <submittedName>
        <fullName evidence="1">Uncharacterized protein</fullName>
    </submittedName>
</protein>
<dbReference type="RefSeq" id="WP_252168865.1">
    <property type="nucleotide sequence ID" value="NZ_CP084931.1"/>
</dbReference>
<accession>A0ABY4XEA1</accession>
<dbReference type="EMBL" id="CP084931">
    <property type="protein sequence ID" value="USI75051.1"/>
    <property type="molecule type" value="Genomic_DNA"/>
</dbReference>
<proteinExistence type="predicted"/>
<evidence type="ECO:0000313" key="2">
    <source>
        <dbReference type="Proteomes" id="UP001056937"/>
    </source>
</evidence>
<organism evidence="1 2">
    <name type="scientific">Sphingomonas morindae</name>
    <dbReference type="NCBI Taxonomy" id="1541170"/>
    <lineage>
        <taxon>Bacteria</taxon>
        <taxon>Pseudomonadati</taxon>
        <taxon>Pseudomonadota</taxon>
        <taxon>Alphaproteobacteria</taxon>
        <taxon>Sphingomonadales</taxon>
        <taxon>Sphingomonadaceae</taxon>
        <taxon>Sphingomonas</taxon>
    </lineage>
</organism>
<dbReference type="Proteomes" id="UP001056937">
    <property type="component" value="Chromosome 2"/>
</dbReference>
<name>A0ABY4XEA1_9SPHN</name>
<sequence>MLVVLSGGSAVLGSASSIATGSNNYMAFCAIGILAGIFSDRVAARLSARANAFFSDAAKV</sequence>